<organism evidence="3">
    <name type="scientific">Aureimonas frigidaquae</name>
    <dbReference type="NCBI Taxonomy" id="424757"/>
    <lineage>
        <taxon>Bacteria</taxon>
        <taxon>Pseudomonadati</taxon>
        <taxon>Pseudomonadota</taxon>
        <taxon>Alphaproteobacteria</taxon>
        <taxon>Hyphomicrobiales</taxon>
        <taxon>Aurantimonadaceae</taxon>
        <taxon>Aureimonas</taxon>
    </lineage>
</organism>
<dbReference type="AlphaFoldDB" id="A0A0P0Z0N8"/>
<dbReference type="Gene3D" id="3.40.190.100">
    <property type="entry name" value="Glycine betaine-binding periplasmic protein, domain 2"/>
    <property type="match status" value="1"/>
</dbReference>
<dbReference type="RefSeq" id="WP_062226597.1">
    <property type="nucleotide sequence ID" value="NZ_BBWR01000003.1"/>
</dbReference>
<dbReference type="SUPFAM" id="SSF53850">
    <property type="entry name" value="Periplasmic binding protein-like II"/>
    <property type="match status" value="1"/>
</dbReference>
<accession>A0A0P0Z0N8</accession>
<dbReference type="OrthoDB" id="9787902at2"/>
<evidence type="ECO:0000259" key="2">
    <source>
        <dbReference type="Pfam" id="PF04069"/>
    </source>
</evidence>
<sequence>MTRSYPIRRAMTAALLVSGIGAAQASDPDACAAPRFSDVGWTDITATTAIASELLGALGYQPDVSVLSVAITFRALEQGDTDVFLGNWMPLQEPIATPLITSGAIEVVAQNLTGARIGFAVPKASFDAGLRTYGDIAAFRDALSGEIYGIEPGSSANETITAMIADDRFGLKDFTLVESSEQAMLAQVSSRIRQDEAVLFFGWQPHPMNLNYEIAYLEDGQDAFGPDDGGATVQTVTRKGLGADCPNLGRFLRNLVFTVEMEDRLMSDILDKGMEPAAAARGWMAENPDTVTAWLDGVTTRDGEPGLPAITQGLDLAERP</sequence>
<dbReference type="GO" id="GO:0043190">
    <property type="term" value="C:ATP-binding cassette (ABC) transporter complex"/>
    <property type="evidence" value="ECO:0007669"/>
    <property type="project" value="InterPro"/>
</dbReference>
<dbReference type="InterPro" id="IPR017783">
    <property type="entry name" value="ABC_choline_sub-bd"/>
</dbReference>
<proteinExistence type="predicted"/>
<feature type="chain" id="PRO_5006057968" evidence="1">
    <location>
        <begin position="26"/>
        <end position="320"/>
    </location>
</feature>
<protein>
    <submittedName>
        <fullName evidence="3">Choline ABC transporter periplasmic protein</fullName>
    </submittedName>
</protein>
<dbReference type="EMBL" id="LC066375">
    <property type="protein sequence ID" value="BAT27538.1"/>
    <property type="molecule type" value="Genomic_DNA"/>
</dbReference>
<dbReference type="GO" id="GO:0042597">
    <property type="term" value="C:periplasmic space"/>
    <property type="evidence" value="ECO:0007669"/>
    <property type="project" value="InterPro"/>
</dbReference>
<dbReference type="GO" id="GO:0022857">
    <property type="term" value="F:transmembrane transporter activity"/>
    <property type="evidence" value="ECO:0007669"/>
    <property type="project" value="InterPro"/>
</dbReference>
<evidence type="ECO:0000313" key="3">
    <source>
        <dbReference type="EMBL" id="BAT27538.1"/>
    </source>
</evidence>
<keyword evidence="1" id="KW-0732">Signal</keyword>
<name>A0A0P0Z0N8_9HYPH</name>
<evidence type="ECO:0000256" key="1">
    <source>
        <dbReference type="SAM" id="SignalP"/>
    </source>
</evidence>
<dbReference type="GO" id="GO:0015871">
    <property type="term" value="P:choline transport"/>
    <property type="evidence" value="ECO:0007669"/>
    <property type="project" value="InterPro"/>
</dbReference>
<dbReference type="InterPro" id="IPR007210">
    <property type="entry name" value="ABC_Gly_betaine_transp_sub-bd"/>
</dbReference>
<dbReference type="GO" id="GO:0033265">
    <property type="term" value="F:choline binding"/>
    <property type="evidence" value="ECO:0007669"/>
    <property type="project" value="InterPro"/>
</dbReference>
<dbReference type="CDD" id="cd13640">
    <property type="entry name" value="PBP2_ChoX"/>
    <property type="match status" value="1"/>
</dbReference>
<reference evidence="3" key="1">
    <citation type="journal article" date="2015" name="Proc. Natl. Acad. Sci. U.S.A.">
        <title>Bacterial clade with the ribosomal RNA operon on a small plasmid rather than the chromosome.</title>
        <authorList>
            <person name="Anda M."/>
            <person name="Ohtsubo Y."/>
            <person name="Okubo T."/>
            <person name="Sugawara M."/>
            <person name="Nagata Y."/>
            <person name="Tsuda M."/>
            <person name="Minamisawa K."/>
            <person name="Mitsui H."/>
        </authorList>
    </citation>
    <scope>NUCLEOTIDE SEQUENCE</scope>
    <source>
        <strain evidence="3">JCM 14755</strain>
    </source>
</reference>
<feature type="signal peptide" evidence="1">
    <location>
        <begin position="1"/>
        <end position="25"/>
    </location>
</feature>
<dbReference type="Gene3D" id="3.40.190.10">
    <property type="entry name" value="Periplasmic binding protein-like II"/>
    <property type="match status" value="1"/>
</dbReference>
<feature type="domain" description="ABC-type glycine betaine transport system substrate-binding" evidence="2">
    <location>
        <begin position="36"/>
        <end position="286"/>
    </location>
</feature>
<dbReference type="Pfam" id="PF04069">
    <property type="entry name" value="OpuAC"/>
    <property type="match status" value="1"/>
</dbReference>
<dbReference type="NCBIfam" id="TIGR03414">
    <property type="entry name" value="ABC_choline_bnd"/>
    <property type="match status" value="1"/>
</dbReference>